<feature type="compositionally biased region" description="Low complexity" evidence="1">
    <location>
        <begin position="17"/>
        <end position="28"/>
    </location>
</feature>
<accession>A0A2N5VHH8</accession>
<protein>
    <submittedName>
        <fullName evidence="2">Uncharacterized protein</fullName>
    </submittedName>
</protein>
<feature type="region of interest" description="Disordered" evidence="1">
    <location>
        <begin position="1"/>
        <end position="110"/>
    </location>
</feature>
<dbReference type="AlphaFoldDB" id="A0A2N5VHH8"/>
<comment type="caution">
    <text evidence="2">The sequence shown here is derived from an EMBL/GenBank/DDBJ whole genome shotgun (WGS) entry which is preliminary data.</text>
</comment>
<evidence type="ECO:0000313" key="2">
    <source>
        <dbReference type="EMBL" id="PLW49440.1"/>
    </source>
</evidence>
<dbReference type="Proteomes" id="UP000235392">
    <property type="component" value="Unassembled WGS sequence"/>
</dbReference>
<name>A0A2N5VHH8_9BASI</name>
<evidence type="ECO:0000313" key="3">
    <source>
        <dbReference type="Proteomes" id="UP000235392"/>
    </source>
</evidence>
<feature type="compositionally biased region" description="Polar residues" evidence="1">
    <location>
        <begin position="41"/>
        <end position="58"/>
    </location>
</feature>
<reference evidence="2 3" key="1">
    <citation type="submission" date="2017-11" db="EMBL/GenBank/DDBJ databases">
        <title>De novo assembly and phasing of dikaryotic genomes from two isolates of Puccinia coronata f. sp. avenae, the causal agent of oat crown rust.</title>
        <authorList>
            <person name="Miller M.E."/>
            <person name="Zhang Y."/>
            <person name="Omidvar V."/>
            <person name="Sperschneider J."/>
            <person name="Schwessinger B."/>
            <person name="Raley C."/>
            <person name="Palmer J.M."/>
            <person name="Garnica D."/>
            <person name="Upadhyaya N."/>
            <person name="Rathjen J."/>
            <person name="Taylor J.M."/>
            <person name="Park R.F."/>
            <person name="Dodds P.N."/>
            <person name="Hirsch C.D."/>
            <person name="Kianian S.F."/>
            <person name="Figueroa M."/>
        </authorList>
    </citation>
    <scope>NUCLEOTIDE SEQUENCE [LARGE SCALE GENOMIC DNA]</scope>
    <source>
        <strain evidence="2">12SD80</strain>
    </source>
</reference>
<sequence>MEDLPGAIVAAGRLRRSSAAGGPSPSRTSTRKRGTRRSHPDTQTLKLPGQTGPNNNKTVGPPRFKDPRPNPTLRSPLRTAQGGPTPDQRHTSRINVVGGVDPLDESQDDDSKIDLSADMVIGSNPAMMVAGPVGVPNVVTMSWAGGSCSVLLDSGAVSANGAL</sequence>
<dbReference type="EMBL" id="PGCI01000016">
    <property type="protein sequence ID" value="PLW49440.1"/>
    <property type="molecule type" value="Genomic_DNA"/>
</dbReference>
<organism evidence="2 3">
    <name type="scientific">Puccinia coronata f. sp. avenae</name>
    <dbReference type="NCBI Taxonomy" id="200324"/>
    <lineage>
        <taxon>Eukaryota</taxon>
        <taxon>Fungi</taxon>
        <taxon>Dikarya</taxon>
        <taxon>Basidiomycota</taxon>
        <taxon>Pucciniomycotina</taxon>
        <taxon>Pucciniomycetes</taxon>
        <taxon>Pucciniales</taxon>
        <taxon>Pucciniaceae</taxon>
        <taxon>Puccinia</taxon>
    </lineage>
</organism>
<gene>
    <name evidence="2" type="ORF">PCASD_02005</name>
</gene>
<proteinExistence type="predicted"/>
<evidence type="ECO:0000256" key="1">
    <source>
        <dbReference type="SAM" id="MobiDB-lite"/>
    </source>
</evidence>